<gene>
    <name evidence="3" type="ORF">QBC38DRAFT_516015</name>
</gene>
<accession>A0AAN7BIA8</accession>
<reference evidence="3" key="2">
    <citation type="submission" date="2023-05" db="EMBL/GenBank/DDBJ databases">
        <authorList>
            <consortium name="Lawrence Berkeley National Laboratory"/>
            <person name="Steindorff A."/>
            <person name="Hensen N."/>
            <person name="Bonometti L."/>
            <person name="Westerberg I."/>
            <person name="Brannstrom I.O."/>
            <person name="Guillou S."/>
            <person name="Cros-Aarteil S."/>
            <person name="Calhoun S."/>
            <person name="Haridas S."/>
            <person name="Kuo A."/>
            <person name="Mondo S."/>
            <person name="Pangilinan J."/>
            <person name="Riley R."/>
            <person name="Labutti K."/>
            <person name="Andreopoulos B."/>
            <person name="Lipzen A."/>
            <person name="Chen C."/>
            <person name="Yanf M."/>
            <person name="Daum C."/>
            <person name="Ng V."/>
            <person name="Clum A."/>
            <person name="Ohm R."/>
            <person name="Martin F."/>
            <person name="Silar P."/>
            <person name="Natvig D."/>
            <person name="Lalanne C."/>
            <person name="Gautier V."/>
            <person name="Ament-Velasquez S.L."/>
            <person name="Kruys A."/>
            <person name="Hutchinson M.I."/>
            <person name="Powell A.J."/>
            <person name="Barry K."/>
            <person name="Miller A.N."/>
            <person name="Grigoriev I.V."/>
            <person name="Debuchy R."/>
            <person name="Gladieux P."/>
            <person name="Thoren M.H."/>
            <person name="Johannesson H."/>
        </authorList>
    </citation>
    <scope>NUCLEOTIDE SEQUENCE</scope>
    <source>
        <strain evidence="3">CBS 990.96</strain>
    </source>
</reference>
<name>A0AAN7BIA8_9PEZI</name>
<dbReference type="Proteomes" id="UP001301958">
    <property type="component" value="Unassembled WGS sequence"/>
</dbReference>
<feature type="region of interest" description="Disordered" evidence="1">
    <location>
        <begin position="39"/>
        <end position="58"/>
    </location>
</feature>
<evidence type="ECO:0000313" key="4">
    <source>
        <dbReference type="Proteomes" id="UP001301958"/>
    </source>
</evidence>
<proteinExistence type="predicted"/>
<evidence type="ECO:0000313" key="3">
    <source>
        <dbReference type="EMBL" id="KAK4223929.1"/>
    </source>
</evidence>
<comment type="caution">
    <text evidence="3">The sequence shown here is derived from an EMBL/GenBank/DDBJ whole genome shotgun (WGS) entry which is preliminary data.</text>
</comment>
<feature type="signal peptide" evidence="2">
    <location>
        <begin position="1"/>
        <end position="17"/>
    </location>
</feature>
<reference evidence="3" key="1">
    <citation type="journal article" date="2023" name="Mol. Phylogenet. Evol.">
        <title>Genome-scale phylogeny and comparative genomics of the fungal order Sordariales.</title>
        <authorList>
            <person name="Hensen N."/>
            <person name="Bonometti L."/>
            <person name="Westerberg I."/>
            <person name="Brannstrom I.O."/>
            <person name="Guillou S."/>
            <person name="Cros-Aarteil S."/>
            <person name="Calhoun S."/>
            <person name="Haridas S."/>
            <person name="Kuo A."/>
            <person name="Mondo S."/>
            <person name="Pangilinan J."/>
            <person name="Riley R."/>
            <person name="LaButti K."/>
            <person name="Andreopoulos B."/>
            <person name="Lipzen A."/>
            <person name="Chen C."/>
            <person name="Yan M."/>
            <person name="Daum C."/>
            <person name="Ng V."/>
            <person name="Clum A."/>
            <person name="Steindorff A."/>
            <person name="Ohm R.A."/>
            <person name="Martin F."/>
            <person name="Silar P."/>
            <person name="Natvig D.O."/>
            <person name="Lalanne C."/>
            <person name="Gautier V."/>
            <person name="Ament-Velasquez S.L."/>
            <person name="Kruys A."/>
            <person name="Hutchinson M.I."/>
            <person name="Powell A.J."/>
            <person name="Barry K."/>
            <person name="Miller A.N."/>
            <person name="Grigoriev I.V."/>
            <person name="Debuchy R."/>
            <person name="Gladieux P."/>
            <person name="Hiltunen Thoren M."/>
            <person name="Johannesson H."/>
        </authorList>
    </citation>
    <scope>NUCLEOTIDE SEQUENCE</scope>
    <source>
        <strain evidence="3">CBS 990.96</strain>
    </source>
</reference>
<keyword evidence="4" id="KW-1185">Reference proteome</keyword>
<feature type="chain" id="PRO_5042888609" evidence="2">
    <location>
        <begin position="18"/>
        <end position="590"/>
    </location>
</feature>
<evidence type="ECO:0000256" key="1">
    <source>
        <dbReference type="SAM" id="MobiDB-lite"/>
    </source>
</evidence>
<keyword evidence="2" id="KW-0732">Signal</keyword>
<sequence length="590" mass="65422">MLKLPAHVTLGVAAALAAQPLADLQWPLSARGERRQLSVLSPPHDKQDHSVNLPPYPDDNEVARALVASKLWGGSRRYSDSSSQLSDRALFHQSLDRHDLANRTGLTFFVSDAPPLSPTPREVDLGGSIVHLSSPVQSPTRLSSAALRYTPVPKPQQLTKTSEPNPTKDAFFSWKEYTSHPLPRRLPSCSTSHRDDVIKAVSSLGINKLPIKNVGKLAKPVMNKYYRTEEALASFTATAERTILLPNPSPPNPTIRFLERLESDLFNTPKYLSSHSQNLTIITYTDDSPWGTATLFEVGLPSSNSVPPPPGIGLLARRRRDTSLSLHTSTPTGAISILPIVAMELIPRDLLHQFRMNHTLRKLVLCSSQSHLDSPHFKWICTGGMRRPSYATLLDPEDNETYQPEPTINTNTNTSIFSSVDDDINFILGPRSRSKNKHKSLSPNDPRTGIETDADGIIATIPQFLCLLHSTYSIIEEIESTPILKNIETVTGDKLRGVSLRDWPKGKRYTGRGGGGVNVVVLMPDQGEESWIEEKIFWSDDVEGLRELRGGRYGGVIKRERRRRRESGLEEEEEGQGWDSPLGSARSAAW</sequence>
<feature type="region of interest" description="Disordered" evidence="1">
    <location>
        <begin position="560"/>
        <end position="590"/>
    </location>
</feature>
<organism evidence="3 4">
    <name type="scientific">Podospora fimiseda</name>
    <dbReference type="NCBI Taxonomy" id="252190"/>
    <lineage>
        <taxon>Eukaryota</taxon>
        <taxon>Fungi</taxon>
        <taxon>Dikarya</taxon>
        <taxon>Ascomycota</taxon>
        <taxon>Pezizomycotina</taxon>
        <taxon>Sordariomycetes</taxon>
        <taxon>Sordariomycetidae</taxon>
        <taxon>Sordariales</taxon>
        <taxon>Podosporaceae</taxon>
        <taxon>Podospora</taxon>
    </lineage>
</organism>
<dbReference type="EMBL" id="MU865409">
    <property type="protein sequence ID" value="KAK4223929.1"/>
    <property type="molecule type" value="Genomic_DNA"/>
</dbReference>
<dbReference type="AlphaFoldDB" id="A0AAN7BIA8"/>
<protein>
    <submittedName>
        <fullName evidence="3">Uncharacterized protein</fullName>
    </submittedName>
</protein>
<feature type="region of interest" description="Disordered" evidence="1">
    <location>
        <begin position="429"/>
        <end position="448"/>
    </location>
</feature>
<evidence type="ECO:0000256" key="2">
    <source>
        <dbReference type="SAM" id="SignalP"/>
    </source>
</evidence>